<accession>A0A835EZ93</accession>
<organism evidence="2 3">
    <name type="scientific">Digitaria exilis</name>
    <dbReference type="NCBI Taxonomy" id="1010633"/>
    <lineage>
        <taxon>Eukaryota</taxon>
        <taxon>Viridiplantae</taxon>
        <taxon>Streptophyta</taxon>
        <taxon>Embryophyta</taxon>
        <taxon>Tracheophyta</taxon>
        <taxon>Spermatophyta</taxon>
        <taxon>Magnoliopsida</taxon>
        <taxon>Liliopsida</taxon>
        <taxon>Poales</taxon>
        <taxon>Poaceae</taxon>
        <taxon>PACMAD clade</taxon>
        <taxon>Panicoideae</taxon>
        <taxon>Panicodae</taxon>
        <taxon>Paniceae</taxon>
        <taxon>Anthephorinae</taxon>
        <taxon>Digitaria</taxon>
    </lineage>
</organism>
<name>A0A835EZ93_9POAL</name>
<dbReference type="AlphaFoldDB" id="A0A835EZ93"/>
<protein>
    <submittedName>
        <fullName evidence="2">Uncharacterized protein</fullName>
    </submittedName>
</protein>
<keyword evidence="1" id="KW-1133">Transmembrane helix</keyword>
<dbReference type="InterPro" id="IPR036259">
    <property type="entry name" value="MFS_trans_sf"/>
</dbReference>
<dbReference type="Proteomes" id="UP000636709">
    <property type="component" value="Unassembled WGS sequence"/>
</dbReference>
<keyword evidence="3" id="KW-1185">Reference proteome</keyword>
<dbReference type="PANTHER" id="PTHR11654">
    <property type="entry name" value="OLIGOPEPTIDE TRANSPORTER-RELATED"/>
    <property type="match status" value="1"/>
</dbReference>
<gene>
    <name evidence="2" type="ORF">HU200_021559</name>
</gene>
<dbReference type="SUPFAM" id="SSF103473">
    <property type="entry name" value="MFS general substrate transporter"/>
    <property type="match status" value="1"/>
</dbReference>
<feature type="transmembrane region" description="Helical" evidence="1">
    <location>
        <begin position="92"/>
        <end position="114"/>
    </location>
</feature>
<reference evidence="2" key="1">
    <citation type="submission" date="2020-07" db="EMBL/GenBank/DDBJ databases">
        <title>Genome sequence and genetic diversity analysis of an under-domesticated orphan crop, white fonio (Digitaria exilis).</title>
        <authorList>
            <person name="Bennetzen J.L."/>
            <person name="Chen S."/>
            <person name="Ma X."/>
            <person name="Wang X."/>
            <person name="Yssel A.E.J."/>
            <person name="Chaluvadi S.R."/>
            <person name="Johnson M."/>
            <person name="Gangashetty P."/>
            <person name="Hamidou F."/>
            <person name="Sanogo M.D."/>
            <person name="Zwaenepoel A."/>
            <person name="Wallace J."/>
            <person name="Van De Peer Y."/>
            <person name="Van Deynze A."/>
        </authorList>
    </citation>
    <scope>NUCLEOTIDE SEQUENCE</scope>
    <source>
        <tissue evidence="2">Leaves</tissue>
    </source>
</reference>
<proteinExistence type="predicted"/>
<feature type="transmembrane region" description="Helical" evidence="1">
    <location>
        <begin position="48"/>
        <end position="72"/>
    </location>
</feature>
<comment type="caution">
    <text evidence="2">The sequence shown here is derived from an EMBL/GenBank/DDBJ whole genome shotgun (WGS) entry which is preliminary data.</text>
</comment>
<keyword evidence="1" id="KW-0472">Membrane</keyword>
<evidence type="ECO:0000313" key="3">
    <source>
        <dbReference type="Proteomes" id="UP000636709"/>
    </source>
</evidence>
<evidence type="ECO:0000313" key="2">
    <source>
        <dbReference type="EMBL" id="KAF8723602.1"/>
    </source>
</evidence>
<evidence type="ECO:0000256" key="1">
    <source>
        <dbReference type="SAM" id="Phobius"/>
    </source>
</evidence>
<keyword evidence="1" id="KW-0812">Transmembrane</keyword>
<dbReference type="OrthoDB" id="689556at2759"/>
<sequence length="134" mass="13950">MSLRSGGGATIMPEERSAAKATLSLPCVLVIVMAGVERFANKGVGSNLVTYLTGVVGMSTAAAAKSVITWNGVSFMLPLVSAILADSYWDRYSTIAVSSLLYVLVSLHCARLLISSAISDHGKTSAVLVLFVAI</sequence>
<dbReference type="EMBL" id="JACEFO010001666">
    <property type="protein sequence ID" value="KAF8723602.1"/>
    <property type="molecule type" value="Genomic_DNA"/>
</dbReference>
<dbReference type="Gene3D" id="1.20.1250.20">
    <property type="entry name" value="MFS general substrate transporter like domains"/>
    <property type="match status" value="1"/>
</dbReference>